<dbReference type="PANTHER" id="PTHR33932:SF4">
    <property type="entry name" value="NA(+)_H(+) ANTIPORTER SUBUNIT B"/>
    <property type="match status" value="1"/>
</dbReference>
<evidence type="ECO:0000256" key="2">
    <source>
        <dbReference type="ARBA" id="ARBA00009425"/>
    </source>
</evidence>
<keyword evidence="5 7" id="KW-1133">Transmembrane helix</keyword>
<evidence type="ECO:0000256" key="4">
    <source>
        <dbReference type="ARBA" id="ARBA00022692"/>
    </source>
</evidence>
<evidence type="ECO:0000313" key="10">
    <source>
        <dbReference type="Proteomes" id="UP000025238"/>
    </source>
</evidence>
<protein>
    <submittedName>
        <fullName evidence="9">Monovalent cation/H+ antiporter subunit B</fullName>
    </submittedName>
</protein>
<evidence type="ECO:0000313" key="9">
    <source>
        <dbReference type="EMBL" id="AHY45052.1"/>
    </source>
</evidence>
<dbReference type="PANTHER" id="PTHR33932">
    <property type="entry name" value="NA(+)/H(+) ANTIPORTER SUBUNIT B"/>
    <property type="match status" value="1"/>
</dbReference>
<dbReference type="InterPro" id="IPR007182">
    <property type="entry name" value="MnhB"/>
</dbReference>
<evidence type="ECO:0000256" key="7">
    <source>
        <dbReference type="SAM" id="Phobius"/>
    </source>
</evidence>
<evidence type="ECO:0000256" key="1">
    <source>
        <dbReference type="ARBA" id="ARBA00004651"/>
    </source>
</evidence>
<dbReference type="EMBL" id="CP007509">
    <property type="protein sequence ID" value="AHY45052.1"/>
    <property type="molecule type" value="Genomic_DNA"/>
</dbReference>
<dbReference type="KEGG" id="pstu:UIB01_22210"/>
<dbReference type="Proteomes" id="UP000025238">
    <property type="component" value="Chromosome"/>
</dbReference>
<gene>
    <name evidence="9" type="ORF">UIB01_22210</name>
</gene>
<accession>A0A023WXX7</accession>
<name>A0A023WXX7_STUST</name>
<feature type="domain" description="Na+/H+ antiporter MnhB subunit-related protein" evidence="8">
    <location>
        <begin position="5"/>
        <end position="123"/>
    </location>
</feature>
<dbReference type="OrthoDB" id="9798859at2"/>
<dbReference type="AlphaFoldDB" id="A0A023WXX7"/>
<keyword evidence="3" id="KW-1003">Cell membrane</keyword>
<dbReference type="PATRIC" id="fig|316.97.peg.4446"/>
<feature type="transmembrane region" description="Helical" evidence="7">
    <location>
        <begin position="33"/>
        <end position="55"/>
    </location>
</feature>
<feature type="transmembrane region" description="Helical" evidence="7">
    <location>
        <begin position="67"/>
        <end position="87"/>
    </location>
</feature>
<dbReference type="InterPro" id="IPR050622">
    <property type="entry name" value="CPA3_antiporter_subunitB"/>
</dbReference>
<feature type="transmembrane region" description="Helical" evidence="7">
    <location>
        <begin position="108"/>
        <end position="130"/>
    </location>
</feature>
<evidence type="ECO:0000256" key="5">
    <source>
        <dbReference type="ARBA" id="ARBA00022989"/>
    </source>
</evidence>
<dbReference type="GO" id="GO:0005886">
    <property type="term" value="C:plasma membrane"/>
    <property type="evidence" value="ECO:0007669"/>
    <property type="project" value="UniProtKB-SubCell"/>
</dbReference>
<organism evidence="9 10">
    <name type="scientific">Stutzerimonas stutzeri</name>
    <name type="common">Pseudomonas stutzeri</name>
    <dbReference type="NCBI Taxonomy" id="316"/>
    <lineage>
        <taxon>Bacteria</taxon>
        <taxon>Pseudomonadati</taxon>
        <taxon>Pseudomonadota</taxon>
        <taxon>Gammaproteobacteria</taxon>
        <taxon>Pseudomonadales</taxon>
        <taxon>Pseudomonadaceae</taxon>
        <taxon>Stutzerimonas</taxon>
    </lineage>
</organism>
<reference evidence="9 10" key="1">
    <citation type="submission" date="2014-03" db="EMBL/GenBank/DDBJ databases">
        <title>Complete genome sequence of Pseudomonas stutzeri 19SMN4.</title>
        <authorList>
            <person name="Brunet-Galmes I."/>
            <person name="Nogales B."/>
            <person name="Busquets A."/>
            <person name="Pena A."/>
            <person name="Gomila M."/>
            <person name="Garcia-Valdes E."/>
            <person name="Lalucat J."/>
            <person name="Bennasar A."/>
            <person name="Bosch R."/>
        </authorList>
    </citation>
    <scope>NUCLEOTIDE SEQUENCE [LARGE SCALE GENOMIC DNA]</scope>
    <source>
        <strain evidence="9 10">19SMN4</strain>
    </source>
</reference>
<evidence type="ECO:0000259" key="8">
    <source>
        <dbReference type="Pfam" id="PF04039"/>
    </source>
</evidence>
<proteinExistence type="inferred from homology"/>
<keyword evidence="4 7" id="KW-0812">Transmembrane</keyword>
<sequence length="133" mass="13995">MNSLIFAAFSRILFGLMLAVSLYVLYRGHNEPGGGFVGGLIAAAGFATLALARGVDVARATLRFEPMTVIGCGVLAALLGGLPGLWLDDSFLAHQWAILGSVHIGTTLLFDIGVYLVVLGGILSLILRFYEGL</sequence>
<evidence type="ECO:0000256" key="6">
    <source>
        <dbReference type="ARBA" id="ARBA00023136"/>
    </source>
</evidence>
<keyword evidence="6 7" id="KW-0472">Membrane</keyword>
<dbReference type="Pfam" id="PF04039">
    <property type="entry name" value="MnhB"/>
    <property type="match status" value="1"/>
</dbReference>
<evidence type="ECO:0000256" key="3">
    <source>
        <dbReference type="ARBA" id="ARBA00022475"/>
    </source>
</evidence>
<comment type="similarity">
    <text evidence="2">Belongs to the CPA3 antiporters (TC 2.A.63) subunit B family.</text>
</comment>
<comment type="subcellular location">
    <subcellularLocation>
        <location evidence="1">Cell membrane</location>
        <topology evidence="1">Multi-pass membrane protein</topology>
    </subcellularLocation>
</comment>
<feature type="transmembrane region" description="Helical" evidence="7">
    <location>
        <begin position="6"/>
        <end position="26"/>
    </location>
</feature>